<reference evidence="8" key="1">
    <citation type="submission" date="2023-01" db="EMBL/GenBank/DDBJ databases">
        <title>Genome assembly of the deep-sea coral Lophelia pertusa.</title>
        <authorList>
            <person name="Herrera S."/>
            <person name="Cordes E."/>
        </authorList>
    </citation>
    <scope>NUCLEOTIDE SEQUENCE</scope>
    <source>
        <strain evidence="8">USNM1676648</strain>
        <tissue evidence="8">Polyp</tissue>
    </source>
</reference>
<feature type="domain" description="Kazal-like" evidence="7">
    <location>
        <begin position="337"/>
        <end position="400"/>
    </location>
</feature>
<dbReference type="EMBL" id="MU826351">
    <property type="protein sequence ID" value="KAJ7381041.1"/>
    <property type="molecule type" value="Genomic_DNA"/>
</dbReference>
<protein>
    <submittedName>
        <fullName evidence="8">Uncharacterized protein</fullName>
    </submittedName>
</protein>
<gene>
    <name evidence="8" type="ORF">OS493_004637</name>
</gene>
<dbReference type="Proteomes" id="UP001163046">
    <property type="component" value="Unassembled WGS sequence"/>
</dbReference>
<evidence type="ECO:0000259" key="6">
    <source>
        <dbReference type="PROSITE" id="PS50022"/>
    </source>
</evidence>
<keyword evidence="1" id="KW-0646">Protease inhibitor</keyword>
<name>A0A9X0CZC1_9CNID</name>
<dbReference type="PROSITE" id="PS01286">
    <property type="entry name" value="FA58C_2"/>
    <property type="match status" value="1"/>
</dbReference>
<feature type="domain" description="Kazal-like" evidence="7">
    <location>
        <begin position="426"/>
        <end position="473"/>
    </location>
</feature>
<dbReference type="OrthoDB" id="5952960at2759"/>
<dbReference type="CDD" id="cd00057">
    <property type="entry name" value="FA58C"/>
    <property type="match status" value="1"/>
</dbReference>
<feature type="domain" description="Kazal-like" evidence="7">
    <location>
        <begin position="513"/>
        <end position="571"/>
    </location>
</feature>
<evidence type="ECO:0000259" key="7">
    <source>
        <dbReference type="PROSITE" id="PS51465"/>
    </source>
</evidence>
<comment type="caution">
    <text evidence="8">The sequence shown here is derived from an EMBL/GenBank/DDBJ whole genome shotgun (WGS) entry which is preliminary data.</text>
</comment>
<dbReference type="PANTHER" id="PTHR10913">
    <property type="entry name" value="FOLLISTATIN-RELATED"/>
    <property type="match status" value="1"/>
</dbReference>
<dbReference type="PROSITE" id="PS01285">
    <property type="entry name" value="FA58C_1"/>
    <property type="match status" value="1"/>
</dbReference>
<evidence type="ECO:0000256" key="1">
    <source>
        <dbReference type="ARBA" id="ARBA00022690"/>
    </source>
</evidence>
<sequence>MLTVCKLQKELGQLAASVHNRQNRREQENYEPLLLHNNSNITVQCETPLAKIFSGNVDIYSVNNDGFNTCNATEGKLLGSLYCGLDKHQNTKALDFAKKDAETYYLIGFARKKNNPHKQVSSGGTCKSLGTSKAKVILHFCDPVITPNGKACTMESCPLSLGLGDGRIRDEQISASSELDEKHAAKHGRASMISSSHDSSWCAAPTFDLRTQYLQVDLLSLRTVSAVSTQGALAEKSWVSSYVVHYSVDGTEWIVITDKEGEIKEFAGNTEQSSLVRHWLKSHFHARFVRFVPLSWVGQRCMRVELHGCKKADVSMETLKENLKNAPRPCEASHCANVPHSTCFMYSGKPLCKCIQSCALDLGKVCGSDGVTYQNECEMKKTACLSKKQINISKRKPCSEDVSCKRKCTTPYSRCVSHQGTEERCECIHECPKVIKHVCGSDHVTYDNECLLQKTACEKNKEITVVKNGNCEESIPCERESCEKNKEITVVKTGNCKETAVFHTGLCGGHVCPPYSKCQSAGVCVCPKCIHDGKKVCGSDGKTYNDFCKLQKVACESNTTLKMARNSSCEACAHKTCPPYAKCVHSDSGDKCVCSDCSQSGGKVCGSDGRTYKHSCELKKHACKKNKRIAVVSLGGCGAPLRKAQPGSKKHQKEKKSVGSLKTFYICMIAVGVLGVAIALAMCLFQPPKSPNRHDRRNVSDRRQKNSFKSLHKKYRVEDHS</sequence>
<dbReference type="CDD" id="cd00104">
    <property type="entry name" value="KAZAL_FS"/>
    <property type="match status" value="4"/>
</dbReference>
<dbReference type="PANTHER" id="PTHR10913:SF45">
    <property type="entry name" value="FOLLISTATIN, ISOFORM A-RELATED"/>
    <property type="match status" value="1"/>
</dbReference>
<keyword evidence="5" id="KW-0812">Transmembrane</keyword>
<keyword evidence="5" id="KW-1133">Transmembrane helix</keyword>
<dbReference type="SMART" id="SM00231">
    <property type="entry name" value="FA58C"/>
    <property type="match status" value="1"/>
</dbReference>
<keyword evidence="2" id="KW-0722">Serine protease inhibitor</keyword>
<dbReference type="Pfam" id="PF00754">
    <property type="entry name" value="F5_F8_type_C"/>
    <property type="match status" value="1"/>
</dbReference>
<dbReference type="InterPro" id="IPR002350">
    <property type="entry name" value="Kazal_dom"/>
</dbReference>
<dbReference type="SMART" id="SM00280">
    <property type="entry name" value="KAZAL"/>
    <property type="match status" value="4"/>
</dbReference>
<dbReference type="FunFam" id="3.30.60.30:FF:000049">
    <property type="entry name" value="Predicted protein"/>
    <property type="match status" value="1"/>
</dbReference>
<evidence type="ECO:0000256" key="4">
    <source>
        <dbReference type="SAM" id="MobiDB-lite"/>
    </source>
</evidence>
<dbReference type="PROSITE" id="PS51465">
    <property type="entry name" value="KAZAL_2"/>
    <property type="match status" value="4"/>
</dbReference>
<evidence type="ECO:0000256" key="2">
    <source>
        <dbReference type="ARBA" id="ARBA00022900"/>
    </source>
</evidence>
<feature type="transmembrane region" description="Helical" evidence="5">
    <location>
        <begin position="663"/>
        <end position="685"/>
    </location>
</feature>
<dbReference type="InterPro" id="IPR000421">
    <property type="entry name" value="FA58C"/>
</dbReference>
<dbReference type="SUPFAM" id="SSF49785">
    <property type="entry name" value="Galactose-binding domain-like"/>
    <property type="match status" value="1"/>
</dbReference>
<dbReference type="InterPro" id="IPR036058">
    <property type="entry name" value="Kazal_dom_sf"/>
</dbReference>
<dbReference type="InterPro" id="IPR050653">
    <property type="entry name" value="Prot_Inhib_GrowthFact_Antg"/>
</dbReference>
<feature type="domain" description="F5/8 type C" evidence="6">
    <location>
        <begin position="156"/>
        <end position="309"/>
    </location>
</feature>
<feature type="domain" description="Kazal-like" evidence="7">
    <location>
        <begin position="593"/>
        <end position="639"/>
    </location>
</feature>
<feature type="region of interest" description="Disordered" evidence="4">
    <location>
        <begin position="690"/>
        <end position="721"/>
    </location>
</feature>
<dbReference type="Gene3D" id="2.60.120.260">
    <property type="entry name" value="Galactose-binding domain-like"/>
    <property type="match status" value="1"/>
</dbReference>
<dbReference type="SUPFAM" id="SSF100895">
    <property type="entry name" value="Kazal-type serine protease inhibitors"/>
    <property type="match status" value="4"/>
</dbReference>
<dbReference type="PROSITE" id="PS50022">
    <property type="entry name" value="FA58C_3"/>
    <property type="match status" value="1"/>
</dbReference>
<dbReference type="GO" id="GO:0005576">
    <property type="term" value="C:extracellular region"/>
    <property type="evidence" value="ECO:0007669"/>
    <property type="project" value="TreeGrafter"/>
</dbReference>
<keyword evidence="9" id="KW-1185">Reference proteome</keyword>
<dbReference type="AlphaFoldDB" id="A0A9X0CZC1"/>
<keyword evidence="5" id="KW-0472">Membrane</keyword>
<keyword evidence="3" id="KW-1015">Disulfide bond</keyword>
<dbReference type="FunFam" id="2.60.120.260:FF:000016">
    <property type="entry name" value="Contactin-associated protein-like 4 isoform 1"/>
    <property type="match status" value="1"/>
</dbReference>
<dbReference type="Pfam" id="PF07648">
    <property type="entry name" value="Kazal_2"/>
    <property type="match status" value="4"/>
</dbReference>
<organism evidence="8 9">
    <name type="scientific">Desmophyllum pertusum</name>
    <dbReference type="NCBI Taxonomy" id="174260"/>
    <lineage>
        <taxon>Eukaryota</taxon>
        <taxon>Metazoa</taxon>
        <taxon>Cnidaria</taxon>
        <taxon>Anthozoa</taxon>
        <taxon>Hexacorallia</taxon>
        <taxon>Scleractinia</taxon>
        <taxon>Caryophylliina</taxon>
        <taxon>Caryophylliidae</taxon>
        <taxon>Desmophyllum</taxon>
    </lineage>
</organism>
<proteinExistence type="predicted"/>
<accession>A0A9X0CZC1</accession>
<dbReference type="GO" id="GO:0030154">
    <property type="term" value="P:cell differentiation"/>
    <property type="evidence" value="ECO:0007669"/>
    <property type="project" value="TreeGrafter"/>
</dbReference>
<evidence type="ECO:0000313" key="8">
    <source>
        <dbReference type="EMBL" id="KAJ7381041.1"/>
    </source>
</evidence>
<evidence type="ECO:0000256" key="5">
    <source>
        <dbReference type="SAM" id="Phobius"/>
    </source>
</evidence>
<evidence type="ECO:0000313" key="9">
    <source>
        <dbReference type="Proteomes" id="UP001163046"/>
    </source>
</evidence>
<evidence type="ECO:0000256" key="3">
    <source>
        <dbReference type="ARBA" id="ARBA00023157"/>
    </source>
</evidence>
<dbReference type="Gene3D" id="3.30.60.30">
    <property type="match status" value="4"/>
</dbReference>
<dbReference type="InterPro" id="IPR008979">
    <property type="entry name" value="Galactose-bd-like_sf"/>
</dbReference>